<dbReference type="Pfam" id="PF00583">
    <property type="entry name" value="Acetyltransf_1"/>
    <property type="match status" value="1"/>
</dbReference>
<dbReference type="Gene3D" id="1.10.10.10">
    <property type="entry name" value="Winged helix-like DNA-binding domain superfamily/Winged helix DNA-binding domain"/>
    <property type="match status" value="1"/>
</dbReference>
<dbReference type="SUPFAM" id="SSF55729">
    <property type="entry name" value="Acyl-CoA N-acyltransferases (Nat)"/>
    <property type="match status" value="1"/>
</dbReference>
<dbReference type="SMART" id="SM00347">
    <property type="entry name" value="HTH_MARR"/>
    <property type="match status" value="1"/>
</dbReference>
<protein>
    <submittedName>
        <fullName evidence="4">MarR family transcriptional regulator</fullName>
    </submittedName>
</protein>
<comment type="caution">
    <text evidence="4">The sequence shown here is derived from an EMBL/GenBank/DDBJ whole genome shotgun (WGS) entry which is preliminary data.</text>
</comment>
<dbReference type="Gene3D" id="3.40.630.30">
    <property type="match status" value="1"/>
</dbReference>
<dbReference type="InterPro" id="IPR000182">
    <property type="entry name" value="GNAT_dom"/>
</dbReference>
<dbReference type="Proteomes" id="UP000773469">
    <property type="component" value="Unassembled WGS sequence"/>
</dbReference>
<dbReference type="SUPFAM" id="SSF46785">
    <property type="entry name" value="Winged helix' DNA-binding domain"/>
    <property type="match status" value="1"/>
</dbReference>
<dbReference type="InterPro" id="IPR050769">
    <property type="entry name" value="NAT_camello-type"/>
</dbReference>
<dbReference type="InterPro" id="IPR036390">
    <property type="entry name" value="WH_DNA-bd_sf"/>
</dbReference>
<feature type="domain" description="N-acetyltransferase" evidence="3">
    <location>
        <begin position="165"/>
        <end position="322"/>
    </location>
</feature>
<dbReference type="InterPro" id="IPR000835">
    <property type="entry name" value="HTH_MarR-typ"/>
</dbReference>
<evidence type="ECO:0000259" key="2">
    <source>
        <dbReference type="PROSITE" id="PS50995"/>
    </source>
</evidence>
<dbReference type="PANTHER" id="PTHR13947">
    <property type="entry name" value="GNAT FAMILY N-ACETYLTRANSFERASE"/>
    <property type="match status" value="1"/>
</dbReference>
<keyword evidence="1" id="KW-0808">Transferase</keyword>
<keyword evidence="5" id="KW-1185">Reference proteome</keyword>
<proteinExistence type="predicted"/>
<dbReference type="RefSeq" id="WP_081730644.1">
    <property type="nucleotide sequence ID" value="NZ_BPEU01000025.1"/>
</dbReference>
<dbReference type="PROSITE" id="PS50995">
    <property type="entry name" value="HTH_MARR_2"/>
    <property type="match status" value="1"/>
</dbReference>
<evidence type="ECO:0000259" key="3">
    <source>
        <dbReference type="PROSITE" id="PS51186"/>
    </source>
</evidence>
<dbReference type="InterPro" id="IPR016181">
    <property type="entry name" value="Acyl_CoA_acyltransferase"/>
</dbReference>
<evidence type="ECO:0000313" key="5">
    <source>
        <dbReference type="Proteomes" id="UP000773469"/>
    </source>
</evidence>
<sequence>MNQTCPTIETESFQIASNELPETCSSLRSLSRQLVRQLGMLNSACGELPLSPVQAHAIIELNSQELSIKQLALALNIDKSNASRALSQLCDKGLAKSRNNPKDSRSSLCQLTPQGKRLLSKLNRQQNAMFEQILAQLSPAQIAQLETSMTQYTRAIDTANAQQGFIIRSITEQDNPHIARVIRNVSAEYGLTPDKGYGVADPTLDELHTVYHADDAHYWVIEYKGCILGGAGIAPLAGHDGICELQKMYFDPKLRGKGFANRLALQALEFARTQGYESCYLETTAVLKEAIILYEKIGFKHLAAPLGNTGHDACEIPMMLTL</sequence>
<dbReference type="PRINTS" id="PR00598">
    <property type="entry name" value="HTHMARR"/>
</dbReference>
<evidence type="ECO:0000256" key="1">
    <source>
        <dbReference type="ARBA" id="ARBA00022679"/>
    </source>
</evidence>
<name>A0ABQ4P9J1_SHECO</name>
<feature type="domain" description="HTH marR-type" evidence="2">
    <location>
        <begin position="20"/>
        <end position="154"/>
    </location>
</feature>
<gene>
    <name evidence="4" type="ORF">TUM3794_31600</name>
</gene>
<dbReference type="PROSITE" id="PS51186">
    <property type="entry name" value="GNAT"/>
    <property type="match status" value="1"/>
</dbReference>
<dbReference type="CDD" id="cd04301">
    <property type="entry name" value="NAT_SF"/>
    <property type="match status" value="1"/>
</dbReference>
<dbReference type="Pfam" id="PF12802">
    <property type="entry name" value="MarR_2"/>
    <property type="match status" value="1"/>
</dbReference>
<organism evidence="4 5">
    <name type="scientific">Shewanella colwelliana</name>
    <name type="common">Alteromonas colwelliana</name>
    <dbReference type="NCBI Taxonomy" id="23"/>
    <lineage>
        <taxon>Bacteria</taxon>
        <taxon>Pseudomonadati</taxon>
        <taxon>Pseudomonadota</taxon>
        <taxon>Gammaproteobacteria</taxon>
        <taxon>Alteromonadales</taxon>
        <taxon>Shewanellaceae</taxon>
        <taxon>Shewanella</taxon>
    </lineage>
</organism>
<dbReference type="InterPro" id="IPR036388">
    <property type="entry name" value="WH-like_DNA-bd_sf"/>
</dbReference>
<accession>A0ABQ4P9J1</accession>
<evidence type="ECO:0000313" key="4">
    <source>
        <dbReference type="EMBL" id="GIU44187.1"/>
    </source>
</evidence>
<dbReference type="EMBL" id="BPEU01000025">
    <property type="protein sequence ID" value="GIU44187.1"/>
    <property type="molecule type" value="Genomic_DNA"/>
</dbReference>
<reference evidence="4 5" key="1">
    <citation type="submission" date="2021-05" db="EMBL/GenBank/DDBJ databases">
        <title>Molecular characterization for Shewanella algae harboring chromosomal blaOXA-55-like strains isolated from clinical and environment sample.</title>
        <authorList>
            <person name="Ohama Y."/>
            <person name="Aoki K."/>
            <person name="Harada S."/>
            <person name="Moriya K."/>
            <person name="Ishii Y."/>
            <person name="Tateda K."/>
        </authorList>
    </citation>
    <scope>NUCLEOTIDE SEQUENCE [LARGE SCALE GENOMIC DNA]</scope>
    <source>
        <strain evidence="4 5">MBTL60-118</strain>
    </source>
</reference>
<dbReference type="PANTHER" id="PTHR13947:SF37">
    <property type="entry name" value="LD18367P"/>
    <property type="match status" value="1"/>
</dbReference>